<evidence type="ECO:0000256" key="4">
    <source>
        <dbReference type="ARBA" id="ARBA00011245"/>
    </source>
</evidence>
<keyword evidence="12 15" id="KW-0030">Aminoacyl-tRNA synthetase</keyword>
<dbReference type="CDD" id="cd07961">
    <property type="entry name" value="Anticodon_Ia_Ile_ABEc"/>
    <property type="match status" value="1"/>
</dbReference>
<dbReference type="FunFam" id="3.40.50.620:FF:000075">
    <property type="entry name" value="Isoleucine--tRNA ligase"/>
    <property type="match status" value="1"/>
</dbReference>
<keyword evidence="8 15" id="KW-0547">Nucleotide-binding</keyword>
<evidence type="ECO:0000256" key="6">
    <source>
        <dbReference type="ARBA" id="ARBA00022598"/>
    </source>
</evidence>
<keyword evidence="19" id="KW-1185">Reference proteome</keyword>
<evidence type="ECO:0000256" key="10">
    <source>
        <dbReference type="ARBA" id="ARBA00022840"/>
    </source>
</evidence>
<evidence type="ECO:0000259" key="16">
    <source>
        <dbReference type="Pfam" id="PF00133"/>
    </source>
</evidence>
<dbReference type="InterPro" id="IPR002300">
    <property type="entry name" value="aa-tRNA-synth_Ia"/>
</dbReference>
<comment type="function">
    <text evidence="13 15">Catalyzes the attachment of isoleucine to tRNA(Ile). As IleRS can inadvertently accommodate and process structurally similar amino acids such as valine, to avoid such errors it has two additional distinct tRNA(Ile)-dependent editing activities. One activity is designated as 'pretransfer' editing and involves the hydrolysis of activated Val-AMP. The other activity is designated 'posttransfer' editing and involves deacylation of mischarged Val-tRNA(Ile).</text>
</comment>
<dbReference type="PANTHER" id="PTHR42780:SF1">
    <property type="entry name" value="ISOLEUCINE--TRNA LIGASE, CYTOPLASMIC"/>
    <property type="match status" value="1"/>
</dbReference>
<evidence type="ECO:0000256" key="14">
    <source>
        <dbReference type="ARBA" id="ARBA00048359"/>
    </source>
</evidence>
<comment type="cofactor">
    <cofactor evidence="1 15">
        <name>Zn(2+)</name>
        <dbReference type="ChEBI" id="CHEBI:29105"/>
    </cofactor>
</comment>
<sequence>MFKEIDTKQSFPALEQDVERWWQEHDVVQKVLAHGDRSKPFVFFEGPPTANGRPGVHHIESRTSKDVVIRYRRMRGQYILGARGGWDTHGLPVELEVEKALGFSGKPDIEKYGIAEFNKACKESVWNYVQEWERLTDRIAYWIDLKDPYITYTNEYIESLWWILKNFWDRGLLFRDYKVTMHCPRCGTSLSDHEVSQGFEDNVDDPSVWVRFRLRASKHELDEQLVGASLLVWTTTPWTLPANVAVAVKPDADYVLVEYNGERLVLVGALAERVLGDGNYTVVATFKGSQLRDMRYENLFTGVVGAGQSVDLDNTYRVIADDYVSLEDGSGLVHIAPAYGDLEIGRAHGLPTLFSVDLAGKTFSAFDELGFGGLFFKEADPLITRNLKQRGLLFKGERVRHSYPFCWRCHTPLLYYAKPSWYVRTTQFREQLLNNNEQINWVPEHIKHGRFGNWLENNVDWALSRERYWGTPLPIWICDKCEESDVVGSVAELSQKAGRDLKELDLHRPYVDDVTWICSCGGTYHRVPDVADCWFDSGSMPVAQWHYPFENQDIFEQAGQADYISEAIDQTRGWFYTLHAISTLLFDRPAYKNVICLGHILDAKGEKMSKSRGNVVNPWELLEAYGADSARWFMCASAPPYNARNFSFDYVSEMQRQFLLTLWNTYAFFVTYANIDGWQAPTTDDPFADVELQLIDRWILARLNGLIGDVTEALEGYDIHGPTRELVRFIEDLSNWYVRRNRRRFWKAESDQDKHAAYLTLYTCLVTVAKLMAPFTPYISESLYQNLVLSHDASAPESVHMTTWPVVDVSRLDSQLVADMALLLETVNLGRSARQTSALRIRQPLSELLIRLTRNNASADGLRRFESELREELNIKSIRFLGVEDGLVEYYFKPNLPVLGKKHGRMIPAIRTALSALTGEAATQAAHALESGRTLALEINGQPLQLEANDILVSATSPKGYAVAEGDGLIVALNTTITPELAQEGMARDLVRLIQDARKSAGFTITDRITVLLKPEDRFNLQAVLDAHGTIISAETLANSLNLGEGRDGFYTTQAELEGGNVIIALQRQ</sequence>
<dbReference type="InterPro" id="IPR014729">
    <property type="entry name" value="Rossmann-like_a/b/a_fold"/>
</dbReference>
<reference evidence="18" key="1">
    <citation type="submission" date="2020-10" db="EMBL/GenBank/DDBJ databases">
        <title>Taxonomic study of unclassified bacteria belonging to the class Ktedonobacteria.</title>
        <authorList>
            <person name="Yabe S."/>
            <person name="Wang C.M."/>
            <person name="Zheng Y."/>
            <person name="Sakai Y."/>
            <person name="Cavaletti L."/>
            <person name="Monciardini P."/>
            <person name="Donadio S."/>
        </authorList>
    </citation>
    <scope>NUCLEOTIDE SEQUENCE</scope>
    <source>
        <strain evidence="18">SOSP1-1</strain>
    </source>
</reference>
<evidence type="ECO:0000259" key="17">
    <source>
        <dbReference type="Pfam" id="PF08264"/>
    </source>
</evidence>
<proteinExistence type="inferred from homology"/>
<dbReference type="InterPro" id="IPR023586">
    <property type="entry name" value="Ile-tRNA-ligase_type2"/>
</dbReference>
<evidence type="ECO:0000256" key="1">
    <source>
        <dbReference type="ARBA" id="ARBA00001947"/>
    </source>
</evidence>
<organism evidence="18 19">
    <name type="scientific">Ktedonospora formicarum</name>
    <dbReference type="NCBI Taxonomy" id="2778364"/>
    <lineage>
        <taxon>Bacteria</taxon>
        <taxon>Bacillati</taxon>
        <taxon>Chloroflexota</taxon>
        <taxon>Ktedonobacteria</taxon>
        <taxon>Ktedonobacterales</taxon>
        <taxon>Ktedonobacteraceae</taxon>
        <taxon>Ktedonospora</taxon>
    </lineage>
</organism>
<feature type="domain" description="Aminoacyl-tRNA synthetase class Ia" evidence="16">
    <location>
        <begin position="20"/>
        <end position="642"/>
    </location>
</feature>
<keyword evidence="11 15" id="KW-0648">Protein biosynthesis</keyword>
<dbReference type="Gene3D" id="3.90.740.10">
    <property type="entry name" value="Valyl/Leucyl/Isoleucyl-tRNA synthetase, editing domain"/>
    <property type="match status" value="1"/>
</dbReference>
<comment type="subunit">
    <text evidence="4 15">Monomer.</text>
</comment>
<dbReference type="GO" id="GO:0002161">
    <property type="term" value="F:aminoacyl-tRNA deacylase activity"/>
    <property type="evidence" value="ECO:0007669"/>
    <property type="project" value="InterPro"/>
</dbReference>
<evidence type="ECO:0000256" key="2">
    <source>
        <dbReference type="ARBA" id="ARBA00004496"/>
    </source>
</evidence>
<protein>
    <recommendedName>
        <fullName evidence="15">Isoleucine--tRNA ligase</fullName>
        <ecNumber evidence="15">6.1.1.5</ecNumber>
    </recommendedName>
    <alternativeName>
        <fullName evidence="15">Isoleucyl-tRNA synthetase</fullName>
        <shortName evidence="15">IleRS</shortName>
    </alternativeName>
</protein>
<evidence type="ECO:0000256" key="13">
    <source>
        <dbReference type="ARBA" id="ARBA00025217"/>
    </source>
</evidence>
<dbReference type="PRINTS" id="PR00984">
    <property type="entry name" value="TRNASYNTHILE"/>
</dbReference>
<dbReference type="GO" id="GO:0000049">
    <property type="term" value="F:tRNA binding"/>
    <property type="evidence" value="ECO:0007669"/>
    <property type="project" value="InterPro"/>
</dbReference>
<dbReference type="InterPro" id="IPR002301">
    <property type="entry name" value="Ile-tRNA-ligase"/>
</dbReference>
<comment type="domain">
    <text evidence="15">IleRS has two distinct active sites: one for aminoacylation and one for editing. The misactivated valine is translocated from the active site to the editing site, which sterically excludes the correctly activated isoleucine. The single editing site contains two valyl binding pockets, one specific for each substrate (Val-AMP or Val-tRNA(Ile)).</text>
</comment>
<dbReference type="EMBL" id="BNJF01000002">
    <property type="protein sequence ID" value="GHO46286.1"/>
    <property type="molecule type" value="Genomic_DNA"/>
</dbReference>
<dbReference type="InterPro" id="IPR033709">
    <property type="entry name" value="Anticodon_Ile_ABEc"/>
</dbReference>
<dbReference type="FunFam" id="3.40.50.620:FF:000063">
    <property type="entry name" value="Isoleucine--tRNA ligase"/>
    <property type="match status" value="1"/>
</dbReference>
<dbReference type="SUPFAM" id="SSF52374">
    <property type="entry name" value="Nucleotidylyl transferase"/>
    <property type="match status" value="1"/>
</dbReference>
<dbReference type="EC" id="6.1.1.5" evidence="15"/>
<feature type="domain" description="Methionyl/Valyl/Leucyl/Isoleucyl-tRNA synthetase anticodon-binding" evidence="17">
    <location>
        <begin position="696"/>
        <end position="846"/>
    </location>
</feature>
<dbReference type="InterPro" id="IPR009080">
    <property type="entry name" value="tRNAsynth_Ia_anticodon-bd"/>
</dbReference>
<dbReference type="GO" id="GO:0005524">
    <property type="term" value="F:ATP binding"/>
    <property type="evidence" value="ECO:0007669"/>
    <property type="project" value="UniProtKB-UniRule"/>
</dbReference>
<keyword evidence="9 15" id="KW-0862">Zinc</keyword>
<comment type="catalytic activity">
    <reaction evidence="14 15">
        <text>tRNA(Ile) + L-isoleucine + ATP = L-isoleucyl-tRNA(Ile) + AMP + diphosphate</text>
        <dbReference type="Rhea" id="RHEA:11060"/>
        <dbReference type="Rhea" id="RHEA-COMP:9666"/>
        <dbReference type="Rhea" id="RHEA-COMP:9695"/>
        <dbReference type="ChEBI" id="CHEBI:30616"/>
        <dbReference type="ChEBI" id="CHEBI:33019"/>
        <dbReference type="ChEBI" id="CHEBI:58045"/>
        <dbReference type="ChEBI" id="CHEBI:78442"/>
        <dbReference type="ChEBI" id="CHEBI:78528"/>
        <dbReference type="ChEBI" id="CHEBI:456215"/>
        <dbReference type="EC" id="6.1.1.5"/>
    </reaction>
</comment>
<dbReference type="PANTHER" id="PTHR42780">
    <property type="entry name" value="SOLEUCYL-TRNA SYNTHETASE"/>
    <property type="match status" value="1"/>
</dbReference>
<dbReference type="GO" id="GO:0005737">
    <property type="term" value="C:cytoplasm"/>
    <property type="evidence" value="ECO:0007669"/>
    <property type="project" value="UniProtKB-SubCell"/>
</dbReference>
<keyword evidence="7 15" id="KW-0479">Metal-binding</keyword>
<evidence type="ECO:0000256" key="9">
    <source>
        <dbReference type="ARBA" id="ARBA00022833"/>
    </source>
</evidence>
<evidence type="ECO:0000256" key="7">
    <source>
        <dbReference type="ARBA" id="ARBA00022723"/>
    </source>
</evidence>
<name>A0A8J3MTU6_9CHLR</name>
<comment type="similarity">
    <text evidence="3 15">Belongs to the class-I aminoacyl-tRNA synthetase family. IleS type 2 subfamily.</text>
</comment>
<dbReference type="HAMAP" id="MF_02003">
    <property type="entry name" value="Ile_tRNA_synth_type2"/>
    <property type="match status" value="1"/>
</dbReference>
<dbReference type="InterPro" id="IPR013155">
    <property type="entry name" value="M/V/L/I-tRNA-synth_anticd-bd"/>
</dbReference>
<evidence type="ECO:0000256" key="5">
    <source>
        <dbReference type="ARBA" id="ARBA00022490"/>
    </source>
</evidence>
<feature type="short sequence motif" description="'KMSKS' region" evidence="15">
    <location>
        <begin position="607"/>
        <end position="611"/>
    </location>
</feature>
<evidence type="ECO:0000313" key="18">
    <source>
        <dbReference type="EMBL" id="GHO46286.1"/>
    </source>
</evidence>
<dbReference type="Pfam" id="PF19302">
    <property type="entry name" value="DUF5915"/>
    <property type="match status" value="1"/>
</dbReference>
<keyword evidence="6 15" id="KW-0436">Ligase</keyword>
<dbReference type="SUPFAM" id="SSF47323">
    <property type="entry name" value="Anticodon-binding domain of a subclass of class I aminoacyl-tRNA synthetases"/>
    <property type="match status" value="1"/>
</dbReference>
<evidence type="ECO:0000256" key="3">
    <source>
        <dbReference type="ARBA" id="ARBA00007078"/>
    </source>
</evidence>
<dbReference type="Gene3D" id="3.40.50.620">
    <property type="entry name" value="HUPs"/>
    <property type="match status" value="2"/>
</dbReference>
<dbReference type="GO" id="GO:0006428">
    <property type="term" value="P:isoleucyl-tRNA aminoacylation"/>
    <property type="evidence" value="ECO:0007669"/>
    <property type="project" value="UniProtKB-UniRule"/>
</dbReference>
<comment type="subcellular location">
    <subcellularLocation>
        <location evidence="2 15">Cytoplasm</location>
    </subcellularLocation>
</comment>
<accession>A0A8J3MTU6</accession>
<feature type="binding site" evidence="15">
    <location>
        <position position="610"/>
    </location>
    <ligand>
        <name>ATP</name>
        <dbReference type="ChEBI" id="CHEBI:30616"/>
    </ligand>
</feature>
<dbReference type="RefSeq" id="WP_220195671.1">
    <property type="nucleotide sequence ID" value="NZ_BNJF01000002.1"/>
</dbReference>
<dbReference type="Pfam" id="PF08264">
    <property type="entry name" value="Anticodon_1"/>
    <property type="match status" value="1"/>
</dbReference>
<dbReference type="SUPFAM" id="SSF50677">
    <property type="entry name" value="ValRS/IleRS/LeuRS editing domain"/>
    <property type="match status" value="1"/>
</dbReference>
<evidence type="ECO:0000256" key="12">
    <source>
        <dbReference type="ARBA" id="ARBA00023146"/>
    </source>
</evidence>
<evidence type="ECO:0000256" key="8">
    <source>
        <dbReference type="ARBA" id="ARBA00022741"/>
    </source>
</evidence>
<evidence type="ECO:0000256" key="15">
    <source>
        <dbReference type="HAMAP-Rule" id="MF_02003"/>
    </source>
</evidence>
<dbReference type="Pfam" id="PF00133">
    <property type="entry name" value="tRNA-synt_1"/>
    <property type="match status" value="1"/>
</dbReference>
<gene>
    <name evidence="18" type="primary">ileS_2</name>
    <name evidence="15" type="synonym">ileS</name>
    <name evidence="18" type="ORF">KSX_44490</name>
</gene>
<dbReference type="Gene3D" id="1.10.730.10">
    <property type="entry name" value="Isoleucyl-tRNA Synthetase, Domain 1"/>
    <property type="match status" value="1"/>
</dbReference>
<keyword evidence="10 15" id="KW-0067">ATP-binding</keyword>
<dbReference type="Proteomes" id="UP000612362">
    <property type="component" value="Unassembled WGS sequence"/>
</dbReference>
<keyword evidence="5 15" id="KW-0963">Cytoplasm</keyword>
<dbReference type="GO" id="GO:0004822">
    <property type="term" value="F:isoleucine-tRNA ligase activity"/>
    <property type="evidence" value="ECO:0007669"/>
    <property type="project" value="UniProtKB-UniRule"/>
</dbReference>
<dbReference type="InterPro" id="IPR009008">
    <property type="entry name" value="Val/Leu/Ile-tRNA-synth_edit"/>
</dbReference>
<comment type="caution">
    <text evidence="18">The sequence shown here is derived from an EMBL/GenBank/DDBJ whole genome shotgun (WGS) entry which is preliminary data.</text>
</comment>
<feature type="short sequence motif" description="'HIGH' region" evidence="15">
    <location>
        <begin position="48"/>
        <end position="58"/>
    </location>
</feature>
<evidence type="ECO:0000313" key="19">
    <source>
        <dbReference type="Proteomes" id="UP000612362"/>
    </source>
</evidence>
<dbReference type="CDD" id="cd00818">
    <property type="entry name" value="IleRS_core"/>
    <property type="match status" value="1"/>
</dbReference>
<evidence type="ECO:0000256" key="11">
    <source>
        <dbReference type="ARBA" id="ARBA00022917"/>
    </source>
</evidence>
<dbReference type="GO" id="GO:0008270">
    <property type="term" value="F:zinc ion binding"/>
    <property type="evidence" value="ECO:0007669"/>
    <property type="project" value="UniProtKB-UniRule"/>
</dbReference>
<dbReference type="NCBIfam" id="TIGR00392">
    <property type="entry name" value="ileS"/>
    <property type="match status" value="1"/>
</dbReference>
<dbReference type="AlphaFoldDB" id="A0A8J3MTU6"/>